<dbReference type="GO" id="GO:0005886">
    <property type="term" value="C:plasma membrane"/>
    <property type="evidence" value="ECO:0007669"/>
    <property type="project" value="UniProtKB-SubCell"/>
</dbReference>
<evidence type="ECO:0000256" key="5">
    <source>
        <dbReference type="ARBA" id="ARBA00023065"/>
    </source>
</evidence>
<evidence type="ECO:0000256" key="2">
    <source>
        <dbReference type="ARBA" id="ARBA00022475"/>
    </source>
</evidence>
<gene>
    <name evidence="8" type="primary">mntP</name>
    <name evidence="9" type="ORF">OP8BY_1936</name>
</gene>
<dbReference type="PANTHER" id="PTHR35529">
    <property type="entry name" value="MANGANESE EFFLUX PUMP MNTP-RELATED"/>
    <property type="match status" value="1"/>
</dbReference>
<feature type="transmembrane region" description="Helical" evidence="8">
    <location>
        <begin position="20"/>
        <end position="45"/>
    </location>
</feature>
<feature type="transmembrane region" description="Helical" evidence="8">
    <location>
        <begin position="150"/>
        <end position="171"/>
    </location>
</feature>
<keyword evidence="1 8" id="KW-0813">Transport</keyword>
<proteinExistence type="inferred from homology"/>
<evidence type="ECO:0000313" key="10">
    <source>
        <dbReference type="Proteomes" id="UP000257323"/>
    </source>
</evidence>
<evidence type="ECO:0000256" key="8">
    <source>
        <dbReference type="HAMAP-Rule" id="MF_01521"/>
    </source>
</evidence>
<reference evidence="9 10" key="1">
    <citation type="submission" date="2018-08" db="EMBL/GenBank/DDBJ databases">
        <title>Genome analysis of the thermophilic bacterium of the candidate phylum Aminicenantes from deep subsurface aquifer revealed its physiology and ecological role.</title>
        <authorList>
            <person name="Kadnikov V.V."/>
            <person name="Mardanov A.V."/>
            <person name="Beletsky A.V."/>
            <person name="Karnachuk O.V."/>
            <person name="Ravin N.V."/>
        </authorList>
    </citation>
    <scope>NUCLEOTIDE SEQUENCE [LARGE SCALE GENOMIC DNA]</scope>
    <source>
        <strain evidence="9">BY38</strain>
    </source>
</reference>
<keyword evidence="3 8" id="KW-0812">Transmembrane</keyword>
<evidence type="ECO:0000256" key="7">
    <source>
        <dbReference type="ARBA" id="ARBA00023211"/>
    </source>
</evidence>
<dbReference type="PANTHER" id="PTHR35529:SF1">
    <property type="entry name" value="MANGANESE EFFLUX PUMP MNTP-RELATED"/>
    <property type="match status" value="1"/>
</dbReference>
<dbReference type="AlphaFoldDB" id="A0A3E2BNV3"/>
<dbReference type="EMBL" id="QUAH01000004">
    <property type="protein sequence ID" value="RFT16332.1"/>
    <property type="molecule type" value="Genomic_DNA"/>
</dbReference>
<dbReference type="HAMAP" id="MF_01521">
    <property type="entry name" value="MntP_pump"/>
    <property type="match status" value="1"/>
</dbReference>
<dbReference type="Pfam" id="PF02659">
    <property type="entry name" value="Mntp"/>
    <property type="match status" value="1"/>
</dbReference>
<comment type="function">
    <text evidence="8">Probably functions as a manganese efflux pump.</text>
</comment>
<comment type="subcellular location">
    <subcellularLocation>
        <location evidence="8">Cell membrane</location>
        <topology evidence="8">Multi-pass membrane protein</topology>
    </subcellularLocation>
</comment>
<dbReference type="InterPro" id="IPR003810">
    <property type="entry name" value="Mntp/YtaF"/>
</dbReference>
<feature type="transmembrane region" description="Helical" evidence="8">
    <location>
        <begin position="88"/>
        <end position="104"/>
    </location>
</feature>
<protein>
    <recommendedName>
        <fullName evidence="8">Putative manganese efflux pump MntP</fullName>
    </recommendedName>
</protein>
<dbReference type="Proteomes" id="UP000257323">
    <property type="component" value="Unassembled WGS sequence"/>
</dbReference>
<organism evidence="9 10">
    <name type="scientific">Candidatus Saccharicenans subterraneus</name>
    <dbReference type="NCBI Taxonomy" id="2508984"/>
    <lineage>
        <taxon>Bacteria</taxon>
        <taxon>Candidatus Aminicenantota</taxon>
        <taxon>Candidatus Aminicenantia</taxon>
        <taxon>Candidatus Aminicenantales</taxon>
        <taxon>Candidatus Saccharicenantaceae</taxon>
        <taxon>Candidatus Saccharicenans</taxon>
    </lineage>
</organism>
<keyword evidence="5 8" id="KW-0406">Ion transport</keyword>
<feature type="transmembrane region" description="Helical" evidence="8">
    <location>
        <begin position="125"/>
        <end position="144"/>
    </location>
</feature>
<evidence type="ECO:0000256" key="6">
    <source>
        <dbReference type="ARBA" id="ARBA00023136"/>
    </source>
</evidence>
<keyword evidence="4 8" id="KW-1133">Transmembrane helix</keyword>
<feature type="transmembrane region" description="Helical" evidence="8">
    <location>
        <begin position="183"/>
        <end position="200"/>
    </location>
</feature>
<keyword evidence="2 8" id="KW-1003">Cell membrane</keyword>
<evidence type="ECO:0000256" key="3">
    <source>
        <dbReference type="ARBA" id="ARBA00022692"/>
    </source>
</evidence>
<keyword evidence="6 8" id="KW-0472">Membrane</keyword>
<dbReference type="GO" id="GO:0005384">
    <property type="term" value="F:manganese ion transmembrane transporter activity"/>
    <property type="evidence" value="ECO:0007669"/>
    <property type="project" value="UniProtKB-UniRule"/>
</dbReference>
<evidence type="ECO:0000256" key="1">
    <source>
        <dbReference type="ARBA" id="ARBA00022448"/>
    </source>
</evidence>
<comment type="similarity">
    <text evidence="8">Belongs to the MntP (TC 9.B.29) family.</text>
</comment>
<evidence type="ECO:0000313" key="9">
    <source>
        <dbReference type="EMBL" id="RFT16332.1"/>
    </source>
</evidence>
<name>A0A3E2BNV3_9BACT</name>
<keyword evidence="7 8" id="KW-0464">Manganese</keyword>
<sequence>MSSPCGKYVSGSAIIENLMNILILAGIALALAVDAFAVTVGLACALSGLSRRQVFRLAFHFGLFQFLMPVIGWFIGENLLKLISNYDHWVAFGLLLFVGLRMVRQSFRDDDEKYRAGDPTRGWSLLVLALATSQDALAAGFGLVVLGINIWVSALVIGLTAFSLTWVASRVGPLMGRVFGRRAELVGGLVLVLIGVKILLDHMGKG</sequence>
<feature type="transmembrane region" description="Helical" evidence="8">
    <location>
        <begin position="57"/>
        <end position="76"/>
    </location>
</feature>
<evidence type="ECO:0000256" key="4">
    <source>
        <dbReference type="ARBA" id="ARBA00022989"/>
    </source>
</evidence>
<dbReference type="InterPro" id="IPR022929">
    <property type="entry name" value="Put_MntP"/>
</dbReference>
<accession>A0A3E2BNV3</accession>
<comment type="caution">
    <text evidence="9">The sequence shown here is derived from an EMBL/GenBank/DDBJ whole genome shotgun (WGS) entry which is preliminary data.</text>
</comment>